<dbReference type="AlphaFoldDB" id="A0A5N7ATS5"/>
<evidence type="ECO:0000313" key="3">
    <source>
        <dbReference type="EMBL" id="KAE8372190.1"/>
    </source>
</evidence>
<evidence type="ECO:0000313" key="4">
    <source>
        <dbReference type="Proteomes" id="UP000326198"/>
    </source>
</evidence>
<reference evidence="3 4" key="1">
    <citation type="submission" date="2019-04" db="EMBL/GenBank/DDBJ databases">
        <title>Friends and foes A comparative genomics studyof 23 Aspergillus species from section Flavi.</title>
        <authorList>
            <consortium name="DOE Joint Genome Institute"/>
            <person name="Kjaerbolling I."/>
            <person name="Vesth T."/>
            <person name="Frisvad J.C."/>
            <person name="Nybo J.L."/>
            <person name="Theobald S."/>
            <person name="Kildgaard S."/>
            <person name="Isbrandt T."/>
            <person name="Kuo A."/>
            <person name="Sato A."/>
            <person name="Lyhne E.K."/>
            <person name="Kogle M.E."/>
            <person name="Wiebenga A."/>
            <person name="Kun R.S."/>
            <person name="Lubbers R.J."/>
            <person name="Makela M.R."/>
            <person name="Barry K."/>
            <person name="Chovatia M."/>
            <person name="Clum A."/>
            <person name="Daum C."/>
            <person name="Haridas S."/>
            <person name="He G."/>
            <person name="LaButti K."/>
            <person name="Lipzen A."/>
            <person name="Mondo S."/>
            <person name="Riley R."/>
            <person name="Salamov A."/>
            <person name="Simmons B.A."/>
            <person name="Magnuson J.K."/>
            <person name="Henrissat B."/>
            <person name="Mortensen U.H."/>
            <person name="Larsen T.O."/>
            <person name="Devries R.P."/>
            <person name="Grigoriev I.V."/>
            <person name="Machida M."/>
            <person name="Baker S.E."/>
            <person name="Andersen M.R."/>
        </authorList>
    </citation>
    <scope>NUCLEOTIDE SEQUENCE [LARGE SCALE GENOMIC DNA]</scope>
    <source>
        <strain evidence="3 4">IBT 29228</strain>
    </source>
</reference>
<accession>A0A5N7ATS5</accession>
<proteinExistence type="predicted"/>
<evidence type="ECO:0000256" key="1">
    <source>
        <dbReference type="SAM" id="MobiDB-lite"/>
    </source>
</evidence>
<keyword evidence="4" id="KW-1185">Reference proteome</keyword>
<protein>
    <submittedName>
        <fullName evidence="3">Uncharacterized protein</fullName>
    </submittedName>
</protein>
<organism evidence="3 4">
    <name type="scientific">Aspergillus bertholletiae</name>
    <dbReference type="NCBI Taxonomy" id="1226010"/>
    <lineage>
        <taxon>Eukaryota</taxon>
        <taxon>Fungi</taxon>
        <taxon>Dikarya</taxon>
        <taxon>Ascomycota</taxon>
        <taxon>Pezizomycotina</taxon>
        <taxon>Eurotiomycetes</taxon>
        <taxon>Eurotiomycetidae</taxon>
        <taxon>Eurotiales</taxon>
        <taxon>Aspergillaceae</taxon>
        <taxon>Aspergillus</taxon>
        <taxon>Aspergillus subgen. Circumdati</taxon>
    </lineage>
</organism>
<dbReference type="Proteomes" id="UP000326198">
    <property type="component" value="Unassembled WGS sequence"/>
</dbReference>
<sequence>MVRYSVVHAMPSMALALWGGTLSGPTGWIFEGGLGHGAHRVRISLVSSRPDFSRSGAEDGASGCLTTSAAR</sequence>
<name>A0A5N7ATS5_9EURO</name>
<gene>
    <name evidence="3" type="ORF">BDV26DRAFT_274649</name>
</gene>
<feature type="chain" id="PRO_5024790888" evidence="2">
    <location>
        <begin position="24"/>
        <end position="71"/>
    </location>
</feature>
<keyword evidence="2" id="KW-0732">Signal</keyword>
<feature type="signal peptide" evidence="2">
    <location>
        <begin position="1"/>
        <end position="23"/>
    </location>
</feature>
<dbReference type="EMBL" id="ML736372">
    <property type="protein sequence ID" value="KAE8372190.1"/>
    <property type="molecule type" value="Genomic_DNA"/>
</dbReference>
<feature type="region of interest" description="Disordered" evidence="1">
    <location>
        <begin position="49"/>
        <end position="71"/>
    </location>
</feature>
<evidence type="ECO:0000256" key="2">
    <source>
        <dbReference type="SAM" id="SignalP"/>
    </source>
</evidence>